<feature type="transmembrane region" description="Helical" evidence="2">
    <location>
        <begin position="360"/>
        <end position="378"/>
    </location>
</feature>
<feature type="region of interest" description="Disordered" evidence="1">
    <location>
        <begin position="1"/>
        <end position="41"/>
    </location>
</feature>
<accession>A0A4V1M413</accession>
<dbReference type="InParanoid" id="A0A4V1M413"/>
<evidence type="ECO:0000256" key="1">
    <source>
        <dbReference type="SAM" id="MobiDB-lite"/>
    </source>
</evidence>
<proteinExistence type="predicted"/>
<dbReference type="EMBL" id="SDIL01000042">
    <property type="protein sequence ID" value="RXK38767.1"/>
    <property type="molecule type" value="Genomic_DNA"/>
</dbReference>
<dbReference type="AlphaFoldDB" id="A0A4V1M413"/>
<organism evidence="3 4">
    <name type="scientific">Tremella mesenterica</name>
    <name type="common">Jelly fungus</name>
    <dbReference type="NCBI Taxonomy" id="5217"/>
    <lineage>
        <taxon>Eukaryota</taxon>
        <taxon>Fungi</taxon>
        <taxon>Dikarya</taxon>
        <taxon>Basidiomycota</taxon>
        <taxon>Agaricomycotina</taxon>
        <taxon>Tremellomycetes</taxon>
        <taxon>Tremellales</taxon>
        <taxon>Tremellaceae</taxon>
        <taxon>Tremella</taxon>
    </lineage>
</organism>
<reference evidence="3 4" key="1">
    <citation type="submission" date="2016-06" db="EMBL/GenBank/DDBJ databases">
        <title>Evolution of pathogenesis and genome organization in the Tremellales.</title>
        <authorList>
            <person name="Cuomo C."/>
            <person name="Litvintseva A."/>
            <person name="Heitman J."/>
            <person name="Chen Y."/>
            <person name="Sun S."/>
            <person name="Springer D."/>
            <person name="Dromer F."/>
            <person name="Young S."/>
            <person name="Zeng Q."/>
            <person name="Chapman S."/>
            <person name="Gujja S."/>
            <person name="Saif S."/>
            <person name="Birren B."/>
        </authorList>
    </citation>
    <scope>NUCLEOTIDE SEQUENCE [LARGE SCALE GENOMIC DNA]</scope>
    <source>
        <strain evidence="3 4">ATCC 28783</strain>
    </source>
</reference>
<feature type="compositionally biased region" description="Polar residues" evidence="1">
    <location>
        <begin position="1"/>
        <end position="15"/>
    </location>
</feature>
<protein>
    <submittedName>
        <fullName evidence="3">Uncharacterized protein</fullName>
    </submittedName>
</protein>
<sequence>MTTDINSPPSPSHSQEALEAPPSYDDIATASAGPSSTTEPFVTPSHIAHLFSRVPNGEILEKGLSPLATAISMEKVGISALVTHDARLSDPRILYDFLLHQAFQIPPIKVHCIGAHTEIADRDEYVTNDGNPRQRKKGEPDRIIDFDFWIDLTSAIKHENNHYNIQMPNVRPHVPVHRGTYNPSYAALFAPKPRSPGHEYASLNISSFTDVGRSVTSSERALWTQWAVFRMLKGLPSFANMWEHSEFWDKHKDTPAGQNLVSLRERFEAETDPDLIKEAYEHRALKDWCEAYCADPGILKEFQMVKGIWGWDFEGLGTAIKTAIQSTGYQSNDLRVKFETEGNVIIVRPDNVLSKALDKFWVFVLCWAFMIYPFILLFKRLHPRGGAKWGPTSIQYSMKCYPPLPSTFPNESLEAAQRRLPEILKEHPEVPRFAVLRPGPQGIHYLLGRKEGEWFREWEDRIRTATRLRYKGQLEGNPDVEGPPPELDGY</sequence>
<evidence type="ECO:0000313" key="4">
    <source>
        <dbReference type="Proteomes" id="UP000289152"/>
    </source>
</evidence>
<keyword evidence="2" id="KW-0812">Transmembrane</keyword>
<name>A0A4V1M413_TREME</name>
<dbReference type="OrthoDB" id="203796at2759"/>
<keyword evidence="4" id="KW-1185">Reference proteome</keyword>
<dbReference type="VEuPathDB" id="FungiDB:TREMEDRAFT_72282"/>
<dbReference type="Proteomes" id="UP000289152">
    <property type="component" value="Unassembled WGS sequence"/>
</dbReference>
<dbReference type="PANTHER" id="PTHR37848">
    <property type="entry name" value="EXPRESSED PROTEIN"/>
    <property type="match status" value="1"/>
</dbReference>
<evidence type="ECO:0000313" key="3">
    <source>
        <dbReference type="EMBL" id="RXK38767.1"/>
    </source>
</evidence>
<dbReference type="PANTHER" id="PTHR37848:SF1">
    <property type="entry name" value="SUN DOMAIN-CONTAINING PROTEIN"/>
    <property type="match status" value="1"/>
</dbReference>
<keyword evidence="2" id="KW-1133">Transmembrane helix</keyword>
<keyword evidence="2" id="KW-0472">Membrane</keyword>
<gene>
    <name evidence="3" type="ORF">M231_03943</name>
</gene>
<comment type="caution">
    <text evidence="3">The sequence shown here is derived from an EMBL/GenBank/DDBJ whole genome shotgun (WGS) entry which is preliminary data.</text>
</comment>
<evidence type="ECO:0000256" key="2">
    <source>
        <dbReference type="SAM" id="Phobius"/>
    </source>
</evidence>